<dbReference type="EMBL" id="OU015569">
    <property type="protein sequence ID" value="CAG5100280.1"/>
    <property type="molecule type" value="Genomic_DNA"/>
</dbReference>
<proteinExistence type="predicted"/>
<protein>
    <submittedName>
        <fullName evidence="2">Oidioi.mRNA.OKI2018_I69.XSR.g16929.t1.cds</fullName>
    </submittedName>
</protein>
<accession>A0ABN7SHL9</accession>
<dbReference type="SUPFAM" id="SSF49447">
    <property type="entry name" value="Second domain of Mu2 adaptin subunit (ap50) of ap2 adaptor"/>
    <property type="match status" value="1"/>
</dbReference>
<dbReference type="Proteomes" id="UP001158576">
    <property type="component" value="Chromosome XSR"/>
</dbReference>
<sequence>MEKDSLFFVIAHNKCSLVNLESHVSFFKYSFELTAGERLTSDSLVRKIHFAYEILAKYFLFGARQECSLSKIAASSFFRPNSTAVSTKRGWFGAQTTTIAPLSPHVMLFLHEEMTFLLSANLNNVRVTGALNLHSSSLPSLSTCSLGVDLSGRPNLVPSEDVFIDFTSSSSAAKLDCCLSNENLFLARYDVENISCPLKLKVTVRIREADKIVETSICCKSELPKNVRMQELKLRFQLPEGTVNAILLGGGTSLLASFSMEKETNEGIWQAKSLFGGAEVDSTISIAVSTVDDVQSIKRRLNNFVCSFHVEDFSFFRLAVSKFKICDQSRSPIPVERKTRQRLSCANARINLYTENTP</sequence>
<dbReference type="Gene3D" id="2.60.40.1170">
    <property type="entry name" value="Mu homology domain, subdomain B"/>
    <property type="match status" value="2"/>
</dbReference>
<name>A0ABN7SHL9_OIKDI</name>
<feature type="domain" description="MHD" evidence="1">
    <location>
        <begin position="99"/>
        <end position="351"/>
    </location>
</feature>
<evidence type="ECO:0000313" key="2">
    <source>
        <dbReference type="EMBL" id="CAG5100280.1"/>
    </source>
</evidence>
<evidence type="ECO:0000259" key="1">
    <source>
        <dbReference type="PROSITE" id="PS51072"/>
    </source>
</evidence>
<gene>
    <name evidence="2" type="ORF">OKIOD_LOCUS8487</name>
</gene>
<dbReference type="InterPro" id="IPR028565">
    <property type="entry name" value="MHD"/>
</dbReference>
<dbReference type="InterPro" id="IPR036168">
    <property type="entry name" value="AP2_Mu_C_sf"/>
</dbReference>
<reference evidence="2 3" key="1">
    <citation type="submission" date="2021-04" db="EMBL/GenBank/DDBJ databases">
        <authorList>
            <person name="Bliznina A."/>
        </authorList>
    </citation>
    <scope>NUCLEOTIDE SEQUENCE [LARGE SCALE GENOMIC DNA]</scope>
</reference>
<keyword evidence="3" id="KW-1185">Reference proteome</keyword>
<dbReference type="PROSITE" id="PS51072">
    <property type="entry name" value="MHD"/>
    <property type="match status" value="1"/>
</dbReference>
<organism evidence="2 3">
    <name type="scientific">Oikopleura dioica</name>
    <name type="common">Tunicate</name>
    <dbReference type="NCBI Taxonomy" id="34765"/>
    <lineage>
        <taxon>Eukaryota</taxon>
        <taxon>Metazoa</taxon>
        <taxon>Chordata</taxon>
        <taxon>Tunicata</taxon>
        <taxon>Appendicularia</taxon>
        <taxon>Copelata</taxon>
        <taxon>Oikopleuridae</taxon>
        <taxon>Oikopleura</taxon>
    </lineage>
</organism>
<evidence type="ECO:0000313" key="3">
    <source>
        <dbReference type="Proteomes" id="UP001158576"/>
    </source>
</evidence>